<evidence type="ECO:0000256" key="7">
    <source>
        <dbReference type="ARBA" id="ARBA00024197"/>
    </source>
</evidence>
<dbReference type="AlphaFoldDB" id="A0A0A0EKY9"/>
<dbReference type="PANTHER" id="PTHR38035:SF1">
    <property type="entry name" value="ANCILLARY SECYEG TRANSLOCON SUBUNIT"/>
    <property type="match status" value="1"/>
</dbReference>
<dbReference type="STRING" id="1122185.N792_08360"/>
<accession>A0A0A0EKY9</accession>
<gene>
    <name evidence="10" type="ORF">N792_08360</name>
</gene>
<dbReference type="InterPro" id="IPR011990">
    <property type="entry name" value="TPR-like_helical_dom_sf"/>
</dbReference>
<evidence type="ECO:0000313" key="10">
    <source>
        <dbReference type="EMBL" id="KGM51681.1"/>
    </source>
</evidence>
<dbReference type="RefSeq" id="WP_036193734.1">
    <property type="nucleotide sequence ID" value="NZ_AVPS01000005.1"/>
</dbReference>
<organism evidence="10 11">
    <name type="scientific">Lysobacter concretionis Ko07 = DSM 16239</name>
    <dbReference type="NCBI Taxonomy" id="1122185"/>
    <lineage>
        <taxon>Bacteria</taxon>
        <taxon>Pseudomonadati</taxon>
        <taxon>Pseudomonadota</taxon>
        <taxon>Gammaproteobacteria</taxon>
        <taxon>Lysobacterales</taxon>
        <taxon>Lysobacteraceae</taxon>
        <taxon>Novilysobacter</taxon>
    </lineage>
</organism>
<keyword evidence="6" id="KW-0143">Chaperone</keyword>
<evidence type="ECO:0000259" key="9">
    <source>
        <dbReference type="Pfam" id="PF09976"/>
    </source>
</evidence>
<dbReference type="GO" id="GO:0044877">
    <property type="term" value="F:protein-containing complex binding"/>
    <property type="evidence" value="ECO:0007669"/>
    <property type="project" value="InterPro"/>
</dbReference>
<dbReference type="Pfam" id="PF09976">
    <property type="entry name" value="TPR_21"/>
    <property type="match status" value="1"/>
</dbReference>
<dbReference type="InterPro" id="IPR026039">
    <property type="entry name" value="YfgM"/>
</dbReference>
<keyword evidence="3" id="KW-0812">Transmembrane</keyword>
<feature type="domain" description="Ancillary SecYEG translocon subunit/Cell division coordinator CpoB TPR" evidence="9">
    <location>
        <begin position="18"/>
        <end position="198"/>
    </location>
</feature>
<reference evidence="10 11" key="1">
    <citation type="submission" date="2013-08" db="EMBL/GenBank/DDBJ databases">
        <title>Genome sequencing of Lysobacter.</title>
        <authorList>
            <person name="Zhang S."/>
            <person name="Wang G."/>
        </authorList>
    </citation>
    <scope>NUCLEOTIDE SEQUENCE [LARGE SCALE GENOMIC DNA]</scope>
    <source>
        <strain evidence="10 11">Ko07</strain>
    </source>
</reference>
<evidence type="ECO:0000256" key="6">
    <source>
        <dbReference type="ARBA" id="ARBA00023186"/>
    </source>
</evidence>
<evidence type="ECO:0000256" key="8">
    <source>
        <dbReference type="ARBA" id="ARBA00024235"/>
    </source>
</evidence>
<dbReference type="Gene3D" id="1.25.40.10">
    <property type="entry name" value="Tetratricopeptide repeat domain"/>
    <property type="match status" value="1"/>
</dbReference>
<evidence type="ECO:0000256" key="3">
    <source>
        <dbReference type="ARBA" id="ARBA00022692"/>
    </source>
</evidence>
<evidence type="ECO:0000256" key="2">
    <source>
        <dbReference type="ARBA" id="ARBA00022475"/>
    </source>
</evidence>
<protein>
    <recommendedName>
        <fullName evidence="8">Ancillary SecYEG translocon subunit</fullName>
    </recommendedName>
</protein>
<keyword evidence="11" id="KW-1185">Reference proteome</keyword>
<name>A0A0A0EKY9_9GAMM</name>
<evidence type="ECO:0000256" key="5">
    <source>
        <dbReference type="ARBA" id="ARBA00023136"/>
    </source>
</evidence>
<comment type="similarity">
    <text evidence="7">Belongs to the YfgM family.</text>
</comment>
<proteinExistence type="inferred from homology"/>
<dbReference type="InterPro" id="IPR018704">
    <property type="entry name" value="SecYEG/CpoB_TPR"/>
</dbReference>
<dbReference type="EMBL" id="AVPS01000005">
    <property type="protein sequence ID" value="KGM51681.1"/>
    <property type="molecule type" value="Genomic_DNA"/>
</dbReference>
<evidence type="ECO:0000256" key="1">
    <source>
        <dbReference type="ARBA" id="ARBA00004401"/>
    </source>
</evidence>
<dbReference type="PANTHER" id="PTHR38035">
    <property type="entry name" value="UPF0070 PROTEIN YFGM"/>
    <property type="match status" value="1"/>
</dbReference>
<evidence type="ECO:0000256" key="4">
    <source>
        <dbReference type="ARBA" id="ARBA00022989"/>
    </source>
</evidence>
<dbReference type="eggNOG" id="COG2976">
    <property type="taxonomic scope" value="Bacteria"/>
</dbReference>
<dbReference type="OrthoDB" id="9789675at2"/>
<keyword evidence="2" id="KW-1003">Cell membrane</keyword>
<dbReference type="SUPFAM" id="SSF48452">
    <property type="entry name" value="TPR-like"/>
    <property type="match status" value="1"/>
</dbReference>
<dbReference type="Proteomes" id="UP000030017">
    <property type="component" value="Unassembled WGS sequence"/>
</dbReference>
<comment type="caution">
    <text evidence="10">The sequence shown here is derived from an EMBL/GenBank/DDBJ whole genome shotgun (WGS) entry which is preliminary data.</text>
</comment>
<evidence type="ECO:0000313" key="11">
    <source>
        <dbReference type="Proteomes" id="UP000030017"/>
    </source>
</evidence>
<keyword evidence="5" id="KW-0472">Membrane</keyword>
<comment type="subcellular location">
    <subcellularLocation>
        <location evidence="1">Cell membrane</location>
        <topology evidence="1">Single-pass type II membrane protein</topology>
    </subcellularLocation>
</comment>
<dbReference type="GO" id="GO:0005886">
    <property type="term" value="C:plasma membrane"/>
    <property type="evidence" value="ECO:0007669"/>
    <property type="project" value="UniProtKB-SubCell"/>
</dbReference>
<sequence length="209" mass="22390">MAIDDPLDEHEQSERVLAWLRENGVGLVGGIVLGLAAIGGWKWWQQHDYQQSLAHADQYQSVLTAIEADDPQAAVKLGQLGEDIYADLAALELAAKQVNAGKNDDAIKTLRAIQASDPALADIVNQRLARLLVGAGQADDAIKLLDGSDTPSALEVRGDAQYTLGQADKAREAYSQALTNLDVASPRRRILELKLIEVGGMPATTEAQS</sequence>
<keyword evidence="4" id="KW-1133">Transmembrane helix</keyword>